<dbReference type="Pfam" id="PF03269">
    <property type="entry name" value="DUF268"/>
    <property type="match status" value="1"/>
</dbReference>
<dbReference type="EMBL" id="LAQJ01000155">
    <property type="protein sequence ID" value="KKO19774.1"/>
    <property type="molecule type" value="Genomic_DNA"/>
</dbReference>
<evidence type="ECO:0008006" key="3">
    <source>
        <dbReference type="Google" id="ProtNLM"/>
    </source>
</evidence>
<dbReference type="InterPro" id="IPR004951">
    <property type="entry name" value="DUF268_CAE_spp"/>
</dbReference>
<name>A0A0M2UZ76_9BACT</name>
<comment type="caution">
    <text evidence="1">The sequence shown here is derived from an EMBL/GenBank/DDBJ whole genome shotgun (WGS) entry which is preliminary data.</text>
</comment>
<evidence type="ECO:0000313" key="2">
    <source>
        <dbReference type="Proteomes" id="UP000034954"/>
    </source>
</evidence>
<keyword evidence="2" id="KW-1185">Reference proteome</keyword>
<proteinExistence type="predicted"/>
<gene>
    <name evidence="1" type="ORF">BROFUL_01500</name>
</gene>
<dbReference type="Proteomes" id="UP000034954">
    <property type="component" value="Unassembled WGS sequence"/>
</dbReference>
<protein>
    <recommendedName>
        <fullName evidence="3">DUF268 domain-containing protein</fullName>
    </recommendedName>
</protein>
<evidence type="ECO:0000313" key="1">
    <source>
        <dbReference type="EMBL" id="KKO19774.1"/>
    </source>
</evidence>
<dbReference type="SUPFAM" id="SSF53335">
    <property type="entry name" value="S-adenosyl-L-methionine-dependent methyltransferases"/>
    <property type="match status" value="1"/>
</dbReference>
<sequence length="255" mass="29097">MTTMIQDNLTENLVRFVHHLNTTNSPIIKHPGFSQYISDIKEYCKDAHAESRIALWPCLDDKTHETFFDKYYFYQDTWAARKIFEIRPKQVIDLGSTALLVGIISQFVPTISIDIRPLSVSLPGLICERAIITALPFDACTIEFLSSMSVIEHVGLGRYGDKLDAKGSIKAFMEISRIMKPGGHFLFSVPLSHTPGLSFNAHRIFSKQQIMSLLSNFRLQEELFLFPEPGTERDVTTLKGFRFCVWCAHMIKMDN</sequence>
<organism evidence="1 2">
    <name type="scientific">Candidatus Brocadia fulgida</name>
    <dbReference type="NCBI Taxonomy" id="380242"/>
    <lineage>
        <taxon>Bacteria</taxon>
        <taxon>Pseudomonadati</taxon>
        <taxon>Planctomycetota</taxon>
        <taxon>Candidatus Brocadiia</taxon>
        <taxon>Candidatus Brocadiales</taxon>
        <taxon>Candidatus Brocadiaceae</taxon>
        <taxon>Candidatus Brocadia</taxon>
    </lineage>
</organism>
<dbReference type="Gene3D" id="3.40.50.150">
    <property type="entry name" value="Vaccinia Virus protein VP39"/>
    <property type="match status" value="1"/>
</dbReference>
<accession>A0A0M2UZ76</accession>
<dbReference type="PATRIC" id="fig|380242.3.peg.1855"/>
<dbReference type="InterPro" id="IPR029063">
    <property type="entry name" value="SAM-dependent_MTases_sf"/>
</dbReference>
<dbReference type="AlphaFoldDB" id="A0A0M2UZ76"/>
<reference evidence="1 2" key="1">
    <citation type="journal article" date="2013" name="BMC Microbiol.">
        <title>Identification of the type II cytochrome c maturation pathway in anammox bacteria by comparative genomics.</title>
        <authorList>
            <person name="Ferousi C."/>
            <person name="Speth D.R."/>
            <person name="Reimann J."/>
            <person name="Op den Camp H.J."/>
            <person name="Allen J.W."/>
            <person name="Keltjens J.T."/>
            <person name="Jetten M.S."/>
        </authorList>
    </citation>
    <scope>NUCLEOTIDE SEQUENCE [LARGE SCALE GENOMIC DNA]</scope>
    <source>
        <strain evidence="1">RU1</strain>
    </source>
</reference>